<organism evidence="1 2">
    <name type="scientific">Ascaris lumbricoides</name>
    <name type="common">Giant roundworm</name>
    <dbReference type="NCBI Taxonomy" id="6252"/>
    <lineage>
        <taxon>Eukaryota</taxon>
        <taxon>Metazoa</taxon>
        <taxon>Ecdysozoa</taxon>
        <taxon>Nematoda</taxon>
        <taxon>Chromadorea</taxon>
        <taxon>Rhabditida</taxon>
        <taxon>Spirurina</taxon>
        <taxon>Ascaridomorpha</taxon>
        <taxon>Ascaridoidea</taxon>
        <taxon>Ascarididae</taxon>
        <taxon>Ascaris</taxon>
    </lineage>
</organism>
<accession>A0A0M3IC00</accession>
<name>A0A0M3IC00_ASCLU</name>
<reference evidence="2" key="1">
    <citation type="submission" date="2017-02" db="UniProtKB">
        <authorList>
            <consortium name="WormBaseParasite"/>
        </authorList>
    </citation>
    <scope>IDENTIFICATION</scope>
</reference>
<protein>
    <submittedName>
        <fullName evidence="2">Ovule protein</fullName>
    </submittedName>
</protein>
<dbReference type="Proteomes" id="UP000036681">
    <property type="component" value="Unplaced"/>
</dbReference>
<keyword evidence="1" id="KW-1185">Reference proteome</keyword>
<evidence type="ECO:0000313" key="1">
    <source>
        <dbReference type="Proteomes" id="UP000036681"/>
    </source>
</evidence>
<proteinExistence type="predicted"/>
<sequence length="51" mass="6004">MKMTNVFQNALAIPRCTLPYPHPSPHSPSSFCKEYEESELHLPHPNWVYDY</sequence>
<evidence type="ECO:0000313" key="2">
    <source>
        <dbReference type="WBParaSite" id="ALUE_0001533201-mRNA-1"/>
    </source>
</evidence>
<dbReference type="AlphaFoldDB" id="A0A0M3IC00"/>
<dbReference type="WBParaSite" id="ALUE_0001533201-mRNA-1">
    <property type="protein sequence ID" value="ALUE_0001533201-mRNA-1"/>
    <property type="gene ID" value="ALUE_0001533201"/>
</dbReference>